<proteinExistence type="predicted"/>
<evidence type="ECO:0000256" key="1">
    <source>
        <dbReference type="SAM" id="MobiDB-lite"/>
    </source>
</evidence>
<feature type="compositionally biased region" description="Low complexity" evidence="1">
    <location>
        <begin position="189"/>
        <end position="200"/>
    </location>
</feature>
<dbReference type="STRING" id="292415.Tbd_0017"/>
<dbReference type="KEGG" id="tbd:Tbd_0017"/>
<dbReference type="InterPro" id="IPR025500">
    <property type="entry name" value="DUF4390"/>
</dbReference>
<reference evidence="3 4" key="1">
    <citation type="journal article" date="2006" name="J. Bacteriol.">
        <title>The genome sequence of the obligately chemolithoautotrophic, facultatively anaerobic bacterium Thiobacillus denitrificans.</title>
        <authorList>
            <person name="Beller H.R."/>
            <person name="Chain P.S."/>
            <person name="Letain T.E."/>
            <person name="Chakicherla A."/>
            <person name="Larimer F.W."/>
            <person name="Richardson P.M."/>
            <person name="Coleman M.A."/>
            <person name="Wood A.P."/>
            <person name="Kelly D.P."/>
        </authorList>
    </citation>
    <scope>NUCLEOTIDE SEQUENCE [LARGE SCALE GENOMIC DNA]</scope>
    <source>
        <strain evidence="3 4">ATCC 25259</strain>
    </source>
</reference>
<accession>Q3SMS1</accession>
<dbReference type="HOGENOM" id="CLU_070058_1_0_4"/>
<evidence type="ECO:0000256" key="2">
    <source>
        <dbReference type="SAM" id="SignalP"/>
    </source>
</evidence>
<dbReference type="eggNOG" id="ENOG502ZZV8">
    <property type="taxonomic scope" value="Bacteria"/>
</dbReference>
<sequence>MLRWLAGALLACWVGLASADGRSAVKEASVHATAQGHALDADIRVALNRTLEDALVRGIDLHFVLELEVTRPRDWWFDADVVEAVRKQRLYYHLLLRRYIVDSGYRTRTAATLDEALALLGRVDGWPVAERGTLVPGRRYEGRLRLRLDSSQLPKPLSIGAVAGDRWEFATPWYAWSFEAPSPPPPASSSPTPSASPATP</sequence>
<keyword evidence="2" id="KW-0732">Signal</keyword>
<name>Q3SMS1_THIDA</name>
<evidence type="ECO:0000313" key="4">
    <source>
        <dbReference type="Proteomes" id="UP000008291"/>
    </source>
</evidence>
<dbReference type="AlphaFoldDB" id="Q3SMS1"/>
<protein>
    <submittedName>
        <fullName evidence="3">Proline rich signal peptide protein</fullName>
    </submittedName>
</protein>
<dbReference type="Pfam" id="PF14334">
    <property type="entry name" value="DUF4390"/>
    <property type="match status" value="1"/>
</dbReference>
<keyword evidence="4" id="KW-1185">Reference proteome</keyword>
<evidence type="ECO:0000313" key="3">
    <source>
        <dbReference type="EMBL" id="AAZ95970.1"/>
    </source>
</evidence>
<dbReference type="Proteomes" id="UP000008291">
    <property type="component" value="Chromosome"/>
</dbReference>
<organism evidence="3 4">
    <name type="scientific">Thiobacillus denitrificans (strain ATCC 25259 / T1)</name>
    <dbReference type="NCBI Taxonomy" id="292415"/>
    <lineage>
        <taxon>Bacteria</taxon>
        <taxon>Pseudomonadati</taxon>
        <taxon>Pseudomonadota</taxon>
        <taxon>Betaproteobacteria</taxon>
        <taxon>Nitrosomonadales</taxon>
        <taxon>Thiobacillaceae</taxon>
        <taxon>Thiobacillus</taxon>
    </lineage>
</organism>
<dbReference type="EMBL" id="CP000116">
    <property type="protein sequence ID" value="AAZ95970.1"/>
    <property type="molecule type" value="Genomic_DNA"/>
</dbReference>
<gene>
    <name evidence="3" type="ordered locus">Tbd_0017</name>
</gene>
<feature type="signal peptide" evidence="2">
    <location>
        <begin position="1"/>
        <end position="19"/>
    </location>
</feature>
<feature type="region of interest" description="Disordered" evidence="1">
    <location>
        <begin position="181"/>
        <end position="200"/>
    </location>
</feature>
<dbReference type="RefSeq" id="WP_011310530.1">
    <property type="nucleotide sequence ID" value="NC_007404.1"/>
</dbReference>
<feature type="chain" id="PRO_5004229033" evidence="2">
    <location>
        <begin position="20"/>
        <end position="200"/>
    </location>
</feature>